<organism evidence="3 4">
    <name type="scientific">Methylocaldum marinum</name>
    <dbReference type="NCBI Taxonomy" id="1432792"/>
    <lineage>
        <taxon>Bacteria</taxon>
        <taxon>Pseudomonadati</taxon>
        <taxon>Pseudomonadota</taxon>
        <taxon>Gammaproteobacteria</taxon>
        <taxon>Methylococcales</taxon>
        <taxon>Methylococcaceae</taxon>
        <taxon>Methylocaldum</taxon>
    </lineage>
</organism>
<accession>A0A250KQP6</accession>
<dbReference type="NCBIfam" id="TIGR02595">
    <property type="entry name" value="PEP_CTERM"/>
    <property type="match status" value="1"/>
</dbReference>
<dbReference type="KEGG" id="mmai:sS8_1984"/>
<keyword evidence="4" id="KW-1185">Reference proteome</keyword>
<name>A0A250KQP6_9GAMM</name>
<dbReference type="EMBL" id="AP017928">
    <property type="protein sequence ID" value="BBA33938.1"/>
    <property type="molecule type" value="Genomic_DNA"/>
</dbReference>
<gene>
    <name evidence="3" type="ORF">sS8_1984</name>
</gene>
<dbReference type="Proteomes" id="UP000266313">
    <property type="component" value="Chromosome"/>
</dbReference>
<dbReference type="AlphaFoldDB" id="A0A250KQP6"/>
<feature type="domain" description="Ice-binding protein C-terminal" evidence="2">
    <location>
        <begin position="196"/>
        <end position="218"/>
    </location>
</feature>
<protein>
    <recommendedName>
        <fullName evidence="2">Ice-binding protein C-terminal domain-containing protein</fullName>
    </recommendedName>
</protein>
<reference evidence="3 4" key="1">
    <citation type="submission" date="2016-12" db="EMBL/GenBank/DDBJ databases">
        <title>Genome sequencing of Methylocaldum marinum.</title>
        <authorList>
            <person name="Takeuchi M."/>
            <person name="Kamagata Y."/>
            <person name="Hiraoka S."/>
            <person name="Oshima K."/>
            <person name="Hattori M."/>
            <person name="Iwasaki W."/>
        </authorList>
    </citation>
    <scope>NUCLEOTIDE SEQUENCE [LARGE SCALE GENOMIC DNA]</scope>
    <source>
        <strain evidence="3 4">S8</strain>
    </source>
</reference>
<dbReference type="RefSeq" id="WP_119629452.1">
    <property type="nucleotide sequence ID" value="NZ_AP017928.1"/>
</dbReference>
<evidence type="ECO:0000313" key="4">
    <source>
        <dbReference type="Proteomes" id="UP000266313"/>
    </source>
</evidence>
<evidence type="ECO:0000256" key="1">
    <source>
        <dbReference type="SAM" id="SignalP"/>
    </source>
</evidence>
<evidence type="ECO:0000313" key="3">
    <source>
        <dbReference type="EMBL" id="BBA33938.1"/>
    </source>
</evidence>
<keyword evidence="1" id="KW-0732">Signal</keyword>
<evidence type="ECO:0000259" key="2">
    <source>
        <dbReference type="Pfam" id="PF07589"/>
    </source>
</evidence>
<sequence length="223" mass="23494">MSKAGFFSSVLKIGTLGSLALGSLVANAVPISSADAFEGATILSTTNVSPISAARSFDGSKADPGNVTFFQDTYAGDVGSVTFSTGSAVTLDGIRLYAGSDGAALGYQRSMSAFRFYADSDDDGVFEELVNLIINPNYTTGVVGDANPSPNEIELTFLFNGPITSSIWKYEVNQGVSRWIYDGVRLQEIDAIATSAVPEPSSLALLTLGLAGFGFNRRRNNRD</sequence>
<feature type="chain" id="PRO_5013168528" description="Ice-binding protein C-terminal domain-containing protein" evidence="1">
    <location>
        <begin position="29"/>
        <end position="223"/>
    </location>
</feature>
<dbReference type="Pfam" id="PF07589">
    <property type="entry name" value="PEP-CTERM"/>
    <property type="match status" value="1"/>
</dbReference>
<proteinExistence type="predicted"/>
<feature type="signal peptide" evidence="1">
    <location>
        <begin position="1"/>
        <end position="28"/>
    </location>
</feature>
<dbReference type="InterPro" id="IPR013424">
    <property type="entry name" value="Ice-binding_C"/>
</dbReference>